<protein>
    <submittedName>
        <fullName evidence="1">Uncharacterized protein</fullName>
    </submittedName>
</protein>
<dbReference type="AlphaFoldDB" id="A0AAD6TU16"/>
<comment type="caution">
    <text evidence="1">The sequence shown here is derived from an EMBL/GenBank/DDBJ whole genome shotgun (WGS) entry which is preliminary data.</text>
</comment>
<dbReference type="EMBL" id="JARJCN010000071">
    <property type="protein sequence ID" value="KAJ7077657.1"/>
    <property type="molecule type" value="Genomic_DNA"/>
</dbReference>
<dbReference type="InterPro" id="IPR037056">
    <property type="entry name" value="RNase_H1_N_sf"/>
</dbReference>
<dbReference type="SUPFAM" id="SSF55658">
    <property type="entry name" value="L9 N-domain-like"/>
    <property type="match status" value="1"/>
</dbReference>
<name>A0AAD6TU16_9AGAR</name>
<evidence type="ECO:0000313" key="1">
    <source>
        <dbReference type="EMBL" id="KAJ7077657.1"/>
    </source>
</evidence>
<reference evidence="1" key="1">
    <citation type="submission" date="2023-03" db="EMBL/GenBank/DDBJ databases">
        <title>Massive genome expansion in bonnet fungi (Mycena s.s.) driven by repeated elements and novel gene families across ecological guilds.</title>
        <authorList>
            <consortium name="Lawrence Berkeley National Laboratory"/>
            <person name="Harder C.B."/>
            <person name="Miyauchi S."/>
            <person name="Viragh M."/>
            <person name="Kuo A."/>
            <person name="Thoen E."/>
            <person name="Andreopoulos B."/>
            <person name="Lu D."/>
            <person name="Skrede I."/>
            <person name="Drula E."/>
            <person name="Henrissat B."/>
            <person name="Morin E."/>
            <person name="Kohler A."/>
            <person name="Barry K."/>
            <person name="LaButti K."/>
            <person name="Morin E."/>
            <person name="Salamov A."/>
            <person name="Lipzen A."/>
            <person name="Mereny Z."/>
            <person name="Hegedus B."/>
            <person name="Baldrian P."/>
            <person name="Stursova M."/>
            <person name="Weitz H."/>
            <person name="Taylor A."/>
            <person name="Grigoriev I.V."/>
            <person name="Nagy L.G."/>
            <person name="Martin F."/>
            <person name="Kauserud H."/>
        </authorList>
    </citation>
    <scope>NUCLEOTIDE SEQUENCE</scope>
    <source>
        <strain evidence="1">CBHHK173m</strain>
    </source>
</reference>
<proteinExistence type="predicted"/>
<accession>A0AAD6TU16</accession>
<dbReference type="Gene3D" id="3.40.970.10">
    <property type="entry name" value="Ribonuclease H1, N-terminal domain"/>
    <property type="match status" value="1"/>
</dbReference>
<dbReference type="Proteomes" id="UP001222325">
    <property type="component" value="Unassembled WGS sequence"/>
</dbReference>
<keyword evidence="2" id="KW-1185">Reference proteome</keyword>
<dbReference type="InterPro" id="IPR009027">
    <property type="entry name" value="Ribosomal_bL9/RNase_H1_N"/>
</dbReference>
<evidence type="ECO:0000313" key="2">
    <source>
        <dbReference type="Proteomes" id="UP001222325"/>
    </source>
</evidence>
<gene>
    <name evidence="1" type="ORF">B0H15DRAFT_954950</name>
</gene>
<organism evidence="1 2">
    <name type="scientific">Mycena belliarum</name>
    <dbReference type="NCBI Taxonomy" id="1033014"/>
    <lineage>
        <taxon>Eukaryota</taxon>
        <taxon>Fungi</taxon>
        <taxon>Dikarya</taxon>
        <taxon>Basidiomycota</taxon>
        <taxon>Agaricomycotina</taxon>
        <taxon>Agaricomycetes</taxon>
        <taxon>Agaricomycetidae</taxon>
        <taxon>Agaricales</taxon>
        <taxon>Marasmiineae</taxon>
        <taxon>Mycenaceae</taxon>
        <taxon>Mycena</taxon>
    </lineage>
</organism>
<sequence length="167" mass="17674">MNNATTTPTPAQELAALVHKVHALSKLALDMTKLTMEINDGIPAVIEAQVEAAIAALSTAATAFVRGTARTPNQMDALFPPGVGDHQVWYVVIRGREPGLYGSSVDADTQVNGIPGQYRQKKTSRVEALSYYRHRYNAGDVDKINEAPAVAAVTTATPVPAAPAAHT</sequence>